<evidence type="ECO:0000256" key="5">
    <source>
        <dbReference type="ARBA" id="ARBA00023239"/>
    </source>
</evidence>
<evidence type="ECO:0000256" key="4">
    <source>
        <dbReference type="ARBA" id="ARBA00023136"/>
    </source>
</evidence>
<dbReference type="Pfam" id="PF02618">
    <property type="entry name" value="YceG"/>
    <property type="match status" value="1"/>
</dbReference>
<dbReference type="PANTHER" id="PTHR30518">
    <property type="entry name" value="ENDOLYTIC MUREIN TRANSGLYCOSYLASE"/>
    <property type="match status" value="1"/>
</dbReference>
<evidence type="ECO:0000256" key="7">
    <source>
        <dbReference type="HAMAP-Rule" id="MF_02065"/>
    </source>
</evidence>
<comment type="function">
    <text evidence="7">Functions as a peptidoglycan terminase that cleaves nascent peptidoglycan strands endolytically to terminate their elongation.</text>
</comment>
<comment type="caution">
    <text evidence="8">The sequence shown here is derived from an EMBL/GenBank/DDBJ whole genome shotgun (WGS) entry which is preliminary data.</text>
</comment>
<evidence type="ECO:0000256" key="2">
    <source>
        <dbReference type="ARBA" id="ARBA00022692"/>
    </source>
</evidence>
<dbReference type="PANTHER" id="PTHR30518:SF2">
    <property type="entry name" value="ENDOLYTIC MUREIN TRANSGLYCOSYLASE"/>
    <property type="match status" value="1"/>
</dbReference>
<dbReference type="EC" id="4.2.2.29" evidence="7"/>
<keyword evidence="1 7" id="KW-1003">Cell membrane</keyword>
<reference evidence="8 9" key="1">
    <citation type="journal article" date="2016" name="Nat. Commun.">
        <title>Thousands of microbial genomes shed light on interconnected biogeochemical processes in an aquifer system.</title>
        <authorList>
            <person name="Anantharaman K."/>
            <person name="Brown C.T."/>
            <person name="Hug L.A."/>
            <person name="Sharon I."/>
            <person name="Castelle C.J."/>
            <person name="Probst A.J."/>
            <person name="Thomas B.C."/>
            <person name="Singh A."/>
            <person name="Wilkins M.J."/>
            <person name="Karaoz U."/>
            <person name="Brodie E.L."/>
            <person name="Williams K.H."/>
            <person name="Hubbard S.S."/>
            <person name="Banfield J.F."/>
        </authorList>
    </citation>
    <scope>NUCLEOTIDE SEQUENCE [LARGE SCALE GENOMIC DNA]</scope>
</reference>
<dbReference type="GO" id="GO:0071555">
    <property type="term" value="P:cell wall organization"/>
    <property type="evidence" value="ECO:0007669"/>
    <property type="project" value="UniProtKB-KW"/>
</dbReference>
<comment type="similarity">
    <text evidence="7">Belongs to the transglycosylase MltG family.</text>
</comment>
<comment type="subcellular location">
    <subcellularLocation>
        <location evidence="7">Cell membrane</location>
        <topology evidence="7">Single-pass membrane protein</topology>
    </subcellularLocation>
</comment>
<keyword evidence="2 7" id="KW-0812">Transmembrane</keyword>
<dbReference type="GO" id="GO:0008932">
    <property type="term" value="F:lytic endotransglycosylase activity"/>
    <property type="evidence" value="ECO:0007669"/>
    <property type="project" value="UniProtKB-UniRule"/>
</dbReference>
<evidence type="ECO:0000313" key="9">
    <source>
        <dbReference type="Proteomes" id="UP000178370"/>
    </source>
</evidence>
<dbReference type="AlphaFoldDB" id="A0A1F6CNZ9"/>
<dbReference type="NCBIfam" id="TIGR00247">
    <property type="entry name" value="endolytic transglycosylase MltG"/>
    <property type="match status" value="1"/>
</dbReference>
<dbReference type="EMBL" id="MFKV01000007">
    <property type="protein sequence ID" value="OGG50790.1"/>
    <property type="molecule type" value="Genomic_DNA"/>
</dbReference>
<keyword evidence="4 7" id="KW-0472">Membrane</keyword>
<accession>A0A1F6CNZ9</accession>
<dbReference type="GO" id="GO:0009252">
    <property type="term" value="P:peptidoglycan biosynthetic process"/>
    <property type="evidence" value="ECO:0007669"/>
    <property type="project" value="UniProtKB-UniRule"/>
</dbReference>
<evidence type="ECO:0000313" key="8">
    <source>
        <dbReference type="EMBL" id="OGG50790.1"/>
    </source>
</evidence>
<sequence length="342" mass="38392">MEPTEEKLEKLIDKGQETLEHLSERWKVHANRRTVTILVVAGVVATFLYVFAIAPPEGFPLNTLVTVSQGQSLKEVATELEARGVVRSSFMLRALVTVTGQERRVHAGDYLFKEPRDVFYIARALSIGAFGLEPTRIRIPEGATAKEMSGIYASMLERFNADNFIEQAKSQEGYLFPDTYFFLPNAREDTVLQAMRQNFDAQIATLEPLIASSTHSLSDIVIMASLIEREARNSADRRMISGVLWNRIRLGMPLQVDVAFLYTLGKHTFQLTNKDLMTDGPYNTYTRKGLPPTAIGSPSLDSLRAAVSPTPNNYLYFLADHTGITHFCKTYACHVANKKKYF</sequence>
<dbReference type="InterPro" id="IPR003770">
    <property type="entry name" value="MLTG-like"/>
</dbReference>
<keyword evidence="5 7" id="KW-0456">Lyase</keyword>
<dbReference type="GO" id="GO:0005886">
    <property type="term" value="C:plasma membrane"/>
    <property type="evidence" value="ECO:0007669"/>
    <property type="project" value="UniProtKB-SubCell"/>
</dbReference>
<evidence type="ECO:0000256" key="1">
    <source>
        <dbReference type="ARBA" id="ARBA00022475"/>
    </source>
</evidence>
<gene>
    <name evidence="7" type="primary">mltG</name>
    <name evidence="8" type="ORF">A2763_02595</name>
</gene>
<evidence type="ECO:0000256" key="3">
    <source>
        <dbReference type="ARBA" id="ARBA00022989"/>
    </source>
</evidence>
<dbReference type="Gene3D" id="3.30.1490.480">
    <property type="entry name" value="Endolytic murein transglycosylase"/>
    <property type="match status" value="1"/>
</dbReference>
<feature type="site" description="Important for catalytic activity" evidence="7">
    <location>
        <position position="230"/>
    </location>
</feature>
<dbReference type="HAMAP" id="MF_02065">
    <property type="entry name" value="MltG"/>
    <property type="match status" value="1"/>
</dbReference>
<feature type="transmembrane region" description="Helical" evidence="7">
    <location>
        <begin position="35"/>
        <end position="54"/>
    </location>
</feature>
<name>A0A1F6CNZ9_9BACT</name>
<organism evidence="8 9">
    <name type="scientific">Candidatus Kaiserbacteria bacterium RIFCSPHIGHO2_01_FULL_54_36</name>
    <dbReference type="NCBI Taxonomy" id="1798482"/>
    <lineage>
        <taxon>Bacteria</taxon>
        <taxon>Candidatus Kaiseribacteriota</taxon>
    </lineage>
</organism>
<dbReference type="STRING" id="1798482.A2763_02595"/>
<proteinExistence type="inferred from homology"/>
<keyword evidence="3 7" id="KW-1133">Transmembrane helix</keyword>
<dbReference type="Proteomes" id="UP000178370">
    <property type="component" value="Unassembled WGS sequence"/>
</dbReference>
<evidence type="ECO:0000256" key="6">
    <source>
        <dbReference type="ARBA" id="ARBA00023316"/>
    </source>
</evidence>
<protein>
    <recommendedName>
        <fullName evidence="7">Endolytic murein transglycosylase</fullName>
        <ecNumber evidence="7">4.2.2.29</ecNumber>
    </recommendedName>
    <alternativeName>
        <fullName evidence="7">Peptidoglycan lytic transglycosylase</fullName>
    </alternativeName>
    <alternativeName>
        <fullName evidence="7">Peptidoglycan polymerization terminase</fullName>
    </alternativeName>
</protein>
<comment type="catalytic activity">
    <reaction evidence="7">
        <text>a peptidoglycan chain = a peptidoglycan chain with N-acetyl-1,6-anhydromuramyl-[peptide] at the reducing end + a peptidoglycan chain with N-acetylglucosamine at the non-reducing end.</text>
        <dbReference type="EC" id="4.2.2.29"/>
    </reaction>
</comment>
<keyword evidence="6 7" id="KW-0961">Cell wall biogenesis/degradation</keyword>